<feature type="active site" description="Charge relay system" evidence="4">
    <location>
        <position position="298"/>
    </location>
</feature>
<dbReference type="AlphaFoldDB" id="A0A1R2C4E8"/>
<dbReference type="PROSITE" id="PS01133">
    <property type="entry name" value="UPF0017"/>
    <property type="match status" value="1"/>
</dbReference>
<dbReference type="InterPro" id="IPR029058">
    <property type="entry name" value="AB_hydrolase_fold"/>
</dbReference>
<dbReference type="InterPro" id="IPR050960">
    <property type="entry name" value="AB_hydrolase_4_sf"/>
</dbReference>
<dbReference type="GO" id="GO:0008126">
    <property type="term" value="F:acetylesterase activity"/>
    <property type="evidence" value="ECO:0007669"/>
    <property type="project" value="TreeGrafter"/>
</dbReference>
<comment type="caution">
    <text evidence="6">The sequence shown here is derived from an EMBL/GenBank/DDBJ whole genome shotgun (WGS) entry which is preliminary data.</text>
</comment>
<evidence type="ECO:0000256" key="1">
    <source>
        <dbReference type="ARBA" id="ARBA00010884"/>
    </source>
</evidence>
<feature type="active site" description="Charge relay system" evidence="4">
    <location>
        <position position="269"/>
    </location>
</feature>
<dbReference type="PANTHER" id="PTHR10794:SF63">
    <property type="entry name" value="ALPHA_BETA HYDROLASE 1, ISOFORM A"/>
    <property type="match status" value="1"/>
</dbReference>
<evidence type="ECO:0000256" key="3">
    <source>
        <dbReference type="ARBA" id="ARBA00022801"/>
    </source>
</evidence>
<sequence>MLQAFYEGTIGGTTEKSILCAEVSYTSEKIFLPDGGMMSIDWSGLDFYSPNPKKILIVGPGVTGHSDSQYVRCVAIEAMNKGYAVAVLHGRGIAGNEILTFKTHCACSFDDYEFAISYIENKFPNIPLVGLGTSMGAGILLKHVALSGNSCKLKALVVVATPFSHLHAGQKANDFWPYFGIPRKFILNIFTKMSSTLKPQLEKWPDKLEAQGIDFSRVSQSKSYSEFDSSFTAKINGFPDSDEYYAVASSTGHLHNIKIPVLALSSLDDPVISYEGIPFNEFLTNDNLILMTTNCGGHIGWFTGTFLPKRWYQIPCVEYLEAVLSTLNS</sequence>
<gene>
    <name evidence="6" type="ORF">SteCoe_15059</name>
</gene>
<dbReference type="SUPFAM" id="SSF53474">
    <property type="entry name" value="alpha/beta-Hydrolases"/>
    <property type="match status" value="1"/>
</dbReference>
<name>A0A1R2C4E8_9CILI</name>
<dbReference type="GO" id="GO:0047372">
    <property type="term" value="F:monoacylglycerol lipase activity"/>
    <property type="evidence" value="ECO:0007669"/>
    <property type="project" value="TreeGrafter"/>
</dbReference>
<feature type="active site" description="Charge relay system" evidence="4">
    <location>
        <position position="134"/>
    </location>
</feature>
<dbReference type="EMBL" id="MPUH01000287">
    <property type="protein sequence ID" value="OMJ83904.1"/>
    <property type="molecule type" value="Genomic_DNA"/>
</dbReference>
<dbReference type="InterPro" id="IPR012020">
    <property type="entry name" value="ABHD4"/>
</dbReference>
<evidence type="ECO:0000313" key="6">
    <source>
        <dbReference type="EMBL" id="OMJ83904.1"/>
    </source>
</evidence>
<dbReference type="Gene3D" id="3.40.50.1820">
    <property type="entry name" value="alpha/beta hydrolase"/>
    <property type="match status" value="1"/>
</dbReference>
<dbReference type="PIRSF" id="PIRSF005211">
    <property type="entry name" value="Ab_hydro_YheT"/>
    <property type="match status" value="1"/>
</dbReference>
<keyword evidence="2" id="KW-0719">Serine esterase</keyword>
<evidence type="ECO:0000313" key="7">
    <source>
        <dbReference type="Proteomes" id="UP000187209"/>
    </source>
</evidence>
<dbReference type="PANTHER" id="PTHR10794">
    <property type="entry name" value="ABHYDROLASE DOMAIN-CONTAINING PROTEIN"/>
    <property type="match status" value="1"/>
</dbReference>
<dbReference type="InterPro" id="IPR022742">
    <property type="entry name" value="Hydrolase_4"/>
</dbReference>
<proteinExistence type="inferred from homology"/>
<keyword evidence="3" id="KW-0378">Hydrolase</keyword>
<dbReference type="Proteomes" id="UP000187209">
    <property type="component" value="Unassembled WGS sequence"/>
</dbReference>
<evidence type="ECO:0000256" key="4">
    <source>
        <dbReference type="PIRSR" id="PIRSR005211-1"/>
    </source>
</evidence>
<dbReference type="InterPro" id="IPR000952">
    <property type="entry name" value="AB_hydrolase_4_CS"/>
</dbReference>
<keyword evidence="7" id="KW-1185">Reference proteome</keyword>
<organism evidence="6 7">
    <name type="scientific">Stentor coeruleus</name>
    <dbReference type="NCBI Taxonomy" id="5963"/>
    <lineage>
        <taxon>Eukaryota</taxon>
        <taxon>Sar</taxon>
        <taxon>Alveolata</taxon>
        <taxon>Ciliophora</taxon>
        <taxon>Postciliodesmatophora</taxon>
        <taxon>Heterotrichea</taxon>
        <taxon>Heterotrichida</taxon>
        <taxon>Stentoridae</taxon>
        <taxon>Stentor</taxon>
    </lineage>
</organism>
<dbReference type="GO" id="GO:0051792">
    <property type="term" value="P:medium-chain fatty acid biosynthetic process"/>
    <property type="evidence" value="ECO:0007669"/>
    <property type="project" value="TreeGrafter"/>
</dbReference>
<dbReference type="GO" id="GO:0051793">
    <property type="term" value="P:medium-chain fatty acid catabolic process"/>
    <property type="evidence" value="ECO:0007669"/>
    <property type="project" value="TreeGrafter"/>
</dbReference>
<dbReference type="OrthoDB" id="437070at2759"/>
<protein>
    <recommendedName>
        <fullName evidence="5">Serine aminopeptidase S33 domain-containing protein</fullName>
    </recommendedName>
</protein>
<evidence type="ECO:0000256" key="2">
    <source>
        <dbReference type="ARBA" id="ARBA00022487"/>
    </source>
</evidence>
<feature type="domain" description="Serine aminopeptidase S33" evidence="5">
    <location>
        <begin position="51"/>
        <end position="276"/>
    </location>
</feature>
<reference evidence="6 7" key="1">
    <citation type="submission" date="2016-11" db="EMBL/GenBank/DDBJ databases">
        <title>The macronuclear genome of Stentor coeruleus: a giant cell with tiny introns.</title>
        <authorList>
            <person name="Slabodnick M."/>
            <person name="Ruby J.G."/>
            <person name="Reiff S.B."/>
            <person name="Swart E.C."/>
            <person name="Gosai S."/>
            <person name="Prabakaran S."/>
            <person name="Witkowska E."/>
            <person name="Larue G.E."/>
            <person name="Fisher S."/>
            <person name="Freeman R.M."/>
            <person name="Gunawardena J."/>
            <person name="Chu W."/>
            <person name="Stover N.A."/>
            <person name="Gregory B.D."/>
            <person name="Nowacki M."/>
            <person name="Derisi J."/>
            <person name="Roy S.W."/>
            <person name="Marshall W.F."/>
            <person name="Sood P."/>
        </authorList>
    </citation>
    <scope>NUCLEOTIDE SEQUENCE [LARGE SCALE GENOMIC DNA]</scope>
    <source>
        <strain evidence="6">WM001</strain>
    </source>
</reference>
<dbReference type="Pfam" id="PF12146">
    <property type="entry name" value="Hydrolase_4"/>
    <property type="match status" value="1"/>
</dbReference>
<evidence type="ECO:0000259" key="5">
    <source>
        <dbReference type="Pfam" id="PF12146"/>
    </source>
</evidence>
<accession>A0A1R2C4E8</accession>
<comment type="similarity">
    <text evidence="1">Belongs to the AB hydrolase superfamily. AB hydrolase 4 family.</text>
</comment>